<dbReference type="FunCoup" id="A0A1C7N621">
    <property type="interactions" value="256"/>
</dbReference>
<dbReference type="OrthoDB" id="5043642at2759"/>
<dbReference type="SUPFAM" id="SSF55729">
    <property type="entry name" value="Acyl-CoA N-acyltransferases (Nat)"/>
    <property type="match status" value="1"/>
</dbReference>
<evidence type="ECO:0000256" key="2">
    <source>
        <dbReference type="ARBA" id="ARBA00022679"/>
    </source>
</evidence>
<feature type="domain" description="N-acetyltransferase" evidence="4">
    <location>
        <begin position="7"/>
        <end position="143"/>
    </location>
</feature>
<evidence type="ECO:0000313" key="5">
    <source>
        <dbReference type="EMBL" id="OBZ84550.1"/>
    </source>
</evidence>
<organism evidence="5 6">
    <name type="scientific">Choanephora cucurbitarum</name>
    <dbReference type="NCBI Taxonomy" id="101091"/>
    <lineage>
        <taxon>Eukaryota</taxon>
        <taxon>Fungi</taxon>
        <taxon>Fungi incertae sedis</taxon>
        <taxon>Mucoromycota</taxon>
        <taxon>Mucoromycotina</taxon>
        <taxon>Mucoromycetes</taxon>
        <taxon>Mucorales</taxon>
        <taxon>Mucorineae</taxon>
        <taxon>Choanephoraceae</taxon>
        <taxon>Choanephoroideae</taxon>
        <taxon>Choanephora</taxon>
    </lineage>
</organism>
<dbReference type="Proteomes" id="UP000093000">
    <property type="component" value="Unassembled WGS sequence"/>
</dbReference>
<dbReference type="InterPro" id="IPR039135">
    <property type="entry name" value="NAT9-like"/>
</dbReference>
<name>A0A1C7N621_9FUNG</name>
<dbReference type="Pfam" id="PF13302">
    <property type="entry name" value="Acetyltransf_3"/>
    <property type="match status" value="1"/>
</dbReference>
<comment type="similarity">
    <text evidence="1">Belongs to the acetyltransferase family. GNAT subfamily.</text>
</comment>
<gene>
    <name evidence="5" type="primary">NAT9</name>
    <name evidence="5" type="ORF">A0J61_07401</name>
</gene>
<dbReference type="GO" id="GO:0008080">
    <property type="term" value="F:N-acetyltransferase activity"/>
    <property type="evidence" value="ECO:0007669"/>
    <property type="project" value="InterPro"/>
</dbReference>
<evidence type="ECO:0000313" key="6">
    <source>
        <dbReference type="Proteomes" id="UP000093000"/>
    </source>
</evidence>
<dbReference type="InterPro" id="IPR016181">
    <property type="entry name" value="Acyl_CoA_acyltransferase"/>
</dbReference>
<accession>A0A1C7N621</accession>
<keyword evidence="6" id="KW-1185">Reference proteome</keyword>
<dbReference type="AlphaFoldDB" id="A0A1C7N621"/>
<dbReference type="InterPro" id="IPR000182">
    <property type="entry name" value="GNAT_dom"/>
</dbReference>
<dbReference type="EMBL" id="LUGH01000497">
    <property type="protein sequence ID" value="OBZ84550.1"/>
    <property type="molecule type" value="Genomic_DNA"/>
</dbReference>
<evidence type="ECO:0000256" key="1">
    <source>
        <dbReference type="ARBA" id="ARBA00009342"/>
    </source>
</evidence>
<protein>
    <submittedName>
        <fullName evidence="5">N-acetyltransferase 9</fullName>
    </submittedName>
</protein>
<keyword evidence="3" id="KW-0012">Acyltransferase</keyword>
<keyword evidence="2 5" id="KW-0808">Transferase</keyword>
<dbReference type="PANTHER" id="PTHR13256:SF16">
    <property type="entry name" value="ALPHA_BETA-TUBULIN-N-ACETYLTRANSFERASE 9"/>
    <property type="match status" value="1"/>
</dbReference>
<sequence>MTASEPLTLEQEYEMQQSWHQDEEKLTFIIQSLPLDSPLDLTTMSTTEIMQKTIMIGDVNIFFNDPDNDRTFGEIELMIAEPDYRKTGRGTEALKIMMTYGTIDYITIHRHILTGTIALETLDVKTFHAKVSLKNQPSIQLFQSKFKYYPISVSTVFEEMTLEWSLMTPPLETPVDEHGDPIECYGAKASPNDRAQVREVHQQLMDYWHHQVKIDSIQ</sequence>
<dbReference type="Gene3D" id="3.40.630.30">
    <property type="match status" value="1"/>
</dbReference>
<reference evidence="5 6" key="1">
    <citation type="submission" date="2016-03" db="EMBL/GenBank/DDBJ databases">
        <title>Choanephora cucurbitarum.</title>
        <authorList>
            <person name="Min B."/>
            <person name="Park H."/>
            <person name="Park J.-H."/>
            <person name="Shin H.-D."/>
            <person name="Choi I.-G."/>
        </authorList>
    </citation>
    <scope>NUCLEOTIDE SEQUENCE [LARGE SCALE GENOMIC DNA]</scope>
    <source>
        <strain evidence="5 6">KUS-F28377</strain>
    </source>
</reference>
<comment type="caution">
    <text evidence="5">The sequence shown here is derived from an EMBL/GenBank/DDBJ whole genome shotgun (WGS) entry which is preliminary data.</text>
</comment>
<dbReference type="PANTHER" id="PTHR13256">
    <property type="entry name" value="N-ACETYLTRANSFERASE 9"/>
    <property type="match status" value="1"/>
</dbReference>
<proteinExistence type="inferred from homology"/>
<evidence type="ECO:0000256" key="3">
    <source>
        <dbReference type="ARBA" id="ARBA00023315"/>
    </source>
</evidence>
<evidence type="ECO:0000259" key="4">
    <source>
        <dbReference type="Pfam" id="PF13302"/>
    </source>
</evidence>
<dbReference type="InParanoid" id="A0A1C7N621"/>